<sequence>MAQMYVYSYEQLVAIVNRHNATIGQQAAVINNLRSERQWLEEDNQIQREELEKSQKNLKDLETSRKLKENKLRKELQRLKESHGDIKWRHKNAVRELNHEKGKNLKMKAHCTSLLEKLDENTQELQQKQKELDRAKQELDLGYILGECVYQHLRYYYWGYFELLKYFQWSGPSSGGATITELDSNEITSIEENTVALLPHSYSLTPGVMVSSKPCSKTVTVPVLDADKIPAPVNMVKETETDSRTTLAAQNVIQSDRSNSICPQTAYIPSNALFRDLNPIEFLLFNNNITSWSICQVPGVPQLSALRSEVPTRPSNHLQLAISAPECLNTANKLPGAVKGVGRAPRIPTIERLIPTMVTKSAGVNITSCDADTFESSSKESKEEHEIGSDEPKDGHCQSTTVSSEHWFSLANNSRELVDFDGEKEVSTRKRAGVKKTQSLKERVNRFISWLRHHSCRRPKTED</sequence>
<feature type="coiled-coil region" evidence="1">
    <location>
        <begin position="30"/>
        <end position="78"/>
    </location>
</feature>
<proteinExistence type="predicted"/>
<feature type="coiled-coil region" evidence="1">
    <location>
        <begin position="111"/>
        <end position="138"/>
    </location>
</feature>
<keyword evidence="1" id="KW-0175">Coiled coil</keyword>
<organism evidence="3 4">
    <name type="scientific">Porites lobata</name>
    <dbReference type="NCBI Taxonomy" id="104759"/>
    <lineage>
        <taxon>Eukaryota</taxon>
        <taxon>Metazoa</taxon>
        <taxon>Cnidaria</taxon>
        <taxon>Anthozoa</taxon>
        <taxon>Hexacorallia</taxon>
        <taxon>Scleractinia</taxon>
        <taxon>Fungiina</taxon>
        <taxon>Poritidae</taxon>
        <taxon>Porites</taxon>
    </lineage>
</organism>
<evidence type="ECO:0000313" key="4">
    <source>
        <dbReference type="Proteomes" id="UP001159405"/>
    </source>
</evidence>
<reference evidence="3 4" key="1">
    <citation type="submission" date="2022-05" db="EMBL/GenBank/DDBJ databases">
        <authorList>
            <consortium name="Genoscope - CEA"/>
            <person name="William W."/>
        </authorList>
    </citation>
    <scope>NUCLEOTIDE SEQUENCE [LARGE SCALE GENOMIC DNA]</scope>
</reference>
<dbReference type="EMBL" id="CALNXK010000084">
    <property type="protein sequence ID" value="CAH3148668.1"/>
    <property type="molecule type" value="Genomic_DNA"/>
</dbReference>
<comment type="caution">
    <text evidence="3">The sequence shown here is derived from an EMBL/GenBank/DDBJ whole genome shotgun (WGS) entry which is preliminary data.</text>
</comment>
<evidence type="ECO:0000313" key="3">
    <source>
        <dbReference type="EMBL" id="CAH3148668.1"/>
    </source>
</evidence>
<feature type="region of interest" description="Disordered" evidence="2">
    <location>
        <begin position="372"/>
        <end position="401"/>
    </location>
</feature>
<gene>
    <name evidence="3" type="ORF">PLOB_00046778</name>
</gene>
<name>A0ABN8PQE1_9CNID</name>
<feature type="compositionally biased region" description="Basic and acidic residues" evidence="2">
    <location>
        <begin position="377"/>
        <end position="396"/>
    </location>
</feature>
<evidence type="ECO:0000256" key="2">
    <source>
        <dbReference type="SAM" id="MobiDB-lite"/>
    </source>
</evidence>
<accession>A0ABN8PQE1</accession>
<evidence type="ECO:0000256" key="1">
    <source>
        <dbReference type="SAM" id="Coils"/>
    </source>
</evidence>
<keyword evidence="4" id="KW-1185">Reference proteome</keyword>
<dbReference type="Proteomes" id="UP001159405">
    <property type="component" value="Unassembled WGS sequence"/>
</dbReference>
<protein>
    <submittedName>
        <fullName evidence="3">Uncharacterized protein</fullName>
    </submittedName>
</protein>